<dbReference type="GO" id="GO:0006487">
    <property type="term" value="P:protein N-linked glycosylation"/>
    <property type="evidence" value="ECO:0007669"/>
    <property type="project" value="TreeGrafter"/>
</dbReference>
<dbReference type="UniPathway" id="UPA00378"/>
<dbReference type="PANTHER" id="PTHR22760">
    <property type="entry name" value="GLYCOSYLTRANSFERASE"/>
    <property type="match status" value="1"/>
</dbReference>
<evidence type="ECO:0000256" key="5">
    <source>
        <dbReference type="ARBA" id="ARBA00022679"/>
    </source>
</evidence>
<keyword evidence="4 10" id="KW-0328">Glycosyltransferase</keyword>
<evidence type="ECO:0000313" key="12">
    <source>
        <dbReference type="EMBL" id="SCU98434.1"/>
    </source>
</evidence>
<feature type="transmembrane region" description="Helical" evidence="10">
    <location>
        <begin position="266"/>
        <end position="287"/>
    </location>
</feature>
<feature type="transmembrane region" description="Helical" evidence="10">
    <location>
        <begin position="318"/>
        <end position="338"/>
    </location>
</feature>
<evidence type="ECO:0000256" key="1">
    <source>
        <dbReference type="ARBA" id="ARBA00004477"/>
    </source>
</evidence>
<reference evidence="13" key="1">
    <citation type="submission" date="2016-03" db="EMBL/GenBank/DDBJ databases">
        <authorList>
            <person name="Devillers H."/>
        </authorList>
    </citation>
    <scope>NUCLEOTIDE SEQUENCE [LARGE SCALE GENOMIC DNA]</scope>
</reference>
<keyword evidence="13" id="KW-1185">Reference proteome</keyword>
<evidence type="ECO:0000256" key="2">
    <source>
        <dbReference type="ARBA" id="ARBA00004922"/>
    </source>
</evidence>
<protein>
    <recommendedName>
        <fullName evidence="10">Mannosyltransferase</fullName>
        <ecNumber evidence="10">2.4.1.-</ecNumber>
    </recommendedName>
</protein>
<sequence length="549" mass="62394">MTRWTYMLLAILAACRLYFQPVYSLISDCDETFNYWEPLNFLLRGFGKQTWEYSPEYSIRSWAFLLPLYSLLEPLRRVLTLYNLPSYYLFYAGRCLLGLFSLASEISLRNEIQQTLSQDTADVWVVLQILNPGWFHASVELLPSSFAMVTYLGAMKYTLRYLSSKSSKSFVKSLSFVFIGGVAGWPFSLLLGVPLVLHYILLHKFSQSVVTGFRSATVLALVSGTIFLVDSLFYGEFTPVAWNITTYNVIRANEKSGPNIFGTEPWYYYVFSLVLNFPFPTLLFCLTGFENRRIWPITAALIAWMAVFLSQPHKEERFLYPVYGVITLLASVGFTSCLKNFKNRALAPSMVSSLVFLALIGQSILRITALIENYTAPLEIYSKIPNDLVSSTVCVGREWYHFPASFFMPDNSRLAFVQSGFDGLLPGNFAEGSGKVAAIRAIPDGMNNENRFDSGKLISTNECDYYVDQNMAAGSTKDAFNPNNMPSGWKRIHCTPFIDPENSKFFGRVFKLPHQITSKIPPMLQEAWSKIYRASYRDYCLYGVPRETV</sequence>
<gene>
    <name evidence="12" type="ORF">LAMI_0F14620G</name>
</gene>
<evidence type="ECO:0000256" key="4">
    <source>
        <dbReference type="ARBA" id="ARBA00022676"/>
    </source>
</evidence>
<keyword evidence="7 10" id="KW-0256">Endoplasmic reticulum</keyword>
<feature type="transmembrane region" description="Helical" evidence="10">
    <location>
        <begin position="345"/>
        <end position="365"/>
    </location>
</feature>
<dbReference type="PANTHER" id="PTHR22760:SF2">
    <property type="entry name" value="ALPHA-1,2-MANNOSYLTRANSFERASE ALG9"/>
    <property type="match status" value="1"/>
</dbReference>
<evidence type="ECO:0000256" key="7">
    <source>
        <dbReference type="ARBA" id="ARBA00022824"/>
    </source>
</evidence>
<evidence type="ECO:0000313" key="13">
    <source>
        <dbReference type="Proteomes" id="UP000191024"/>
    </source>
</evidence>
<feature type="transmembrane region" description="Helical" evidence="10">
    <location>
        <begin position="294"/>
        <end position="312"/>
    </location>
</feature>
<dbReference type="InterPro" id="IPR005599">
    <property type="entry name" value="GPI_mannosylTrfase"/>
</dbReference>
<evidence type="ECO:0000256" key="8">
    <source>
        <dbReference type="ARBA" id="ARBA00022989"/>
    </source>
</evidence>
<keyword evidence="5" id="KW-0808">Transferase</keyword>
<comment type="pathway">
    <text evidence="2">Protein modification; protein glycosylation.</text>
</comment>
<dbReference type="PROSITE" id="PS51257">
    <property type="entry name" value="PROKAR_LIPOPROTEIN"/>
    <property type="match status" value="1"/>
</dbReference>
<feature type="chain" id="PRO_5009236379" description="Mannosyltransferase" evidence="11">
    <location>
        <begin position="25"/>
        <end position="549"/>
    </location>
</feature>
<feature type="transmembrane region" description="Helical" evidence="10">
    <location>
        <begin position="134"/>
        <end position="154"/>
    </location>
</feature>
<dbReference type="OrthoDB" id="497541at2759"/>
<dbReference type="Proteomes" id="UP000191024">
    <property type="component" value="Chromosome F"/>
</dbReference>
<dbReference type="AlphaFoldDB" id="A0A1G4K424"/>
<dbReference type="Pfam" id="PF03901">
    <property type="entry name" value="Glyco_transf_22"/>
    <property type="match status" value="1"/>
</dbReference>
<feature type="transmembrane region" description="Helical" evidence="10">
    <location>
        <begin position="213"/>
        <end position="234"/>
    </location>
</feature>
<evidence type="ECO:0000256" key="10">
    <source>
        <dbReference type="RuleBase" id="RU363075"/>
    </source>
</evidence>
<comment type="subcellular location">
    <subcellularLocation>
        <location evidence="1 10">Endoplasmic reticulum membrane</location>
        <topology evidence="1 10">Multi-pass membrane protein</topology>
    </subcellularLocation>
</comment>
<feature type="transmembrane region" description="Helical" evidence="10">
    <location>
        <begin position="174"/>
        <end position="201"/>
    </location>
</feature>
<feature type="signal peptide" evidence="11">
    <location>
        <begin position="1"/>
        <end position="24"/>
    </location>
</feature>
<comment type="similarity">
    <text evidence="3 10">Belongs to the glycosyltransferase 22 family.</text>
</comment>
<evidence type="ECO:0000256" key="6">
    <source>
        <dbReference type="ARBA" id="ARBA00022692"/>
    </source>
</evidence>
<proteinExistence type="inferred from homology"/>
<dbReference type="EMBL" id="LT598467">
    <property type="protein sequence ID" value="SCU98434.1"/>
    <property type="molecule type" value="Genomic_DNA"/>
</dbReference>
<dbReference type="STRING" id="1230905.A0A1G4K424"/>
<organism evidence="12 13">
    <name type="scientific">Lachancea mirantina</name>
    <dbReference type="NCBI Taxonomy" id="1230905"/>
    <lineage>
        <taxon>Eukaryota</taxon>
        <taxon>Fungi</taxon>
        <taxon>Dikarya</taxon>
        <taxon>Ascomycota</taxon>
        <taxon>Saccharomycotina</taxon>
        <taxon>Saccharomycetes</taxon>
        <taxon>Saccharomycetales</taxon>
        <taxon>Saccharomycetaceae</taxon>
        <taxon>Lachancea</taxon>
    </lineage>
</organism>
<keyword evidence="11" id="KW-0732">Signal</keyword>
<keyword evidence="9 10" id="KW-0472">Membrane</keyword>
<dbReference type="GO" id="GO:0005789">
    <property type="term" value="C:endoplasmic reticulum membrane"/>
    <property type="evidence" value="ECO:0007669"/>
    <property type="project" value="UniProtKB-SubCell"/>
</dbReference>
<name>A0A1G4K424_9SACH</name>
<dbReference type="EC" id="2.4.1.-" evidence="10"/>
<evidence type="ECO:0000256" key="9">
    <source>
        <dbReference type="ARBA" id="ARBA00023136"/>
    </source>
</evidence>
<keyword evidence="6 10" id="KW-0812">Transmembrane</keyword>
<evidence type="ECO:0000256" key="3">
    <source>
        <dbReference type="ARBA" id="ARBA00007063"/>
    </source>
</evidence>
<accession>A0A1G4K424</accession>
<dbReference type="GO" id="GO:0000026">
    <property type="term" value="F:alpha-1,2-mannosyltransferase activity"/>
    <property type="evidence" value="ECO:0007669"/>
    <property type="project" value="TreeGrafter"/>
</dbReference>
<keyword evidence="8 10" id="KW-1133">Transmembrane helix</keyword>
<evidence type="ECO:0000256" key="11">
    <source>
        <dbReference type="SAM" id="SignalP"/>
    </source>
</evidence>